<dbReference type="RefSeq" id="WP_257178706.1">
    <property type="nucleotide sequence ID" value="NZ_CP028989.1"/>
</dbReference>
<dbReference type="InterPro" id="IPR046592">
    <property type="entry name" value="DUF6650"/>
</dbReference>
<protein>
    <submittedName>
        <fullName evidence="1">Uncharacterized protein</fullName>
    </submittedName>
</protein>
<proteinExistence type="predicted"/>
<accession>A0AAE9SPH2</accession>
<sequence>MRAKRAKVQSQSLVSRIAGISALGFGMSWKAPEPERVVVRDIITALEDKRALYSQAVWEEPSHVVQSLLKIRDELTNGLKRVGDNSPAKDALRIMRASCRDFLTLTSAKAYENDRGMMRGDYIWEQEQFFIELGKLRAVFGQQLALLGYLYGVDIEESLATILPPEAS</sequence>
<dbReference type="Proteomes" id="UP001058872">
    <property type="component" value="Chromosome"/>
</dbReference>
<reference evidence="1" key="1">
    <citation type="submission" date="2018-04" db="EMBL/GenBank/DDBJ databases">
        <title>Genomes of Endosymbiotic and Endophytic Bradyrhizobium Publication status.</title>
        <authorList>
            <person name="Guha S."/>
            <person name="Jorrin B."/>
            <person name="Sarkar M."/>
            <person name="Poole P.S."/>
            <person name="DasGupta M."/>
        </authorList>
    </citation>
    <scope>NUCLEOTIDE SEQUENCE</scope>
    <source>
        <strain evidence="1">WBOS16</strain>
    </source>
</reference>
<gene>
    <name evidence="1" type="ORF">DCM83_03455</name>
</gene>
<evidence type="ECO:0000313" key="1">
    <source>
        <dbReference type="EMBL" id="UUO64362.1"/>
    </source>
</evidence>
<dbReference type="AlphaFoldDB" id="A0AAE9SPH2"/>
<organism evidence="1 2">
    <name type="scientific">Bradyrhizobium betae</name>
    <dbReference type="NCBI Taxonomy" id="244734"/>
    <lineage>
        <taxon>Bacteria</taxon>
        <taxon>Pseudomonadati</taxon>
        <taxon>Pseudomonadota</taxon>
        <taxon>Alphaproteobacteria</taxon>
        <taxon>Hyphomicrobiales</taxon>
        <taxon>Nitrobacteraceae</taxon>
        <taxon>Bradyrhizobium</taxon>
    </lineage>
</organism>
<name>A0AAE9SPH2_9BRAD</name>
<evidence type="ECO:0000313" key="2">
    <source>
        <dbReference type="Proteomes" id="UP001058872"/>
    </source>
</evidence>
<dbReference type="Pfam" id="PF20355">
    <property type="entry name" value="DUF6650"/>
    <property type="match status" value="1"/>
</dbReference>
<dbReference type="EMBL" id="CP028989">
    <property type="protein sequence ID" value="UUO64362.1"/>
    <property type="molecule type" value="Genomic_DNA"/>
</dbReference>